<evidence type="ECO:0000259" key="1">
    <source>
        <dbReference type="Pfam" id="PF21368"/>
    </source>
</evidence>
<proteinExistence type="predicted"/>
<comment type="caution">
    <text evidence="2">The sequence shown here is derived from an EMBL/GenBank/DDBJ whole genome shotgun (WGS) entry which is preliminary data.</text>
</comment>
<gene>
    <name evidence="2" type="ORF">ACEG43_23135</name>
</gene>
<dbReference type="EMBL" id="JBGOSP010000011">
    <property type="protein sequence ID" value="MFA3839031.1"/>
    <property type="molecule type" value="Genomic_DNA"/>
</dbReference>
<protein>
    <recommendedName>
        <fullName evidence="1">AI2M/AI1M-like HNH endonuclease domain-containing protein</fullName>
    </recommendedName>
</protein>
<dbReference type="Proteomes" id="UP001571476">
    <property type="component" value="Unassembled WGS sequence"/>
</dbReference>
<accession>A0ABV4SKR0</accession>
<keyword evidence="3" id="KW-1185">Reference proteome</keyword>
<evidence type="ECO:0000313" key="3">
    <source>
        <dbReference type="Proteomes" id="UP001571476"/>
    </source>
</evidence>
<feature type="domain" description="AI2M/AI1M-like HNH endonuclease" evidence="1">
    <location>
        <begin position="89"/>
        <end position="111"/>
    </location>
</feature>
<sequence length="119" mass="13111">MLKTLASKHRSTVTKMACTYKATIDTPDGPRKCFEGVVECGGVKKALVARFGGIPLKRQRTAVMADREPLKPNHISTTELVKRLLADGCEICGSTSRIEVHHTRKLADLKQQGRAERPV</sequence>
<organism evidence="2 3">
    <name type="scientific">Streptomyces aureus</name>
    <dbReference type="NCBI Taxonomy" id="193461"/>
    <lineage>
        <taxon>Bacteria</taxon>
        <taxon>Bacillati</taxon>
        <taxon>Actinomycetota</taxon>
        <taxon>Actinomycetes</taxon>
        <taxon>Kitasatosporales</taxon>
        <taxon>Streptomycetaceae</taxon>
        <taxon>Streptomyces</taxon>
    </lineage>
</organism>
<evidence type="ECO:0000313" key="2">
    <source>
        <dbReference type="EMBL" id="MFA3839031.1"/>
    </source>
</evidence>
<dbReference type="RefSeq" id="WP_372563957.1">
    <property type="nucleotide sequence ID" value="NZ_JBGOSP010000011.1"/>
</dbReference>
<name>A0ABV4SKR0_9ACTN</name>
<dbReference type="InterPro" id="IPR049030">
    <property type="entry name" value="AI2M-like_HNH"/>
</dbReference>
<reference evidence="2 3" key="1">
    <citation type="submission" date="2024-08" db="EMBL/GenBank/DDBJ databases">
        <title>Genome sequence of Streptomyces aureus CACIA-1.46HGO.</title>
        <authorList>
            <person name="Evangelista-Martinez Z."/>
        </authorList>
    </citation>
    <scope>NUCLEOTIDE SEQUENCE [LARGE SCALE GENOMIC DNA]</scope>
    <source>
        <strain evidence="2 3">CACIA-1.46HGO</strain>
    </source>
</reference>
<dbReference type="Pfam" id="PF21368">
    <property type="entry name" value="AI2M-like_HNH"/>
    <property type="match status" value="1"/>
</dbReference>